<protein>
    <submittedName>
        <fullName evidence="1">Uncharacterized protein</fullName>
    </submittedName>
</protein>
<dbReference type="EMBL" id="QWVT01000011">
    <property type="protein sequence ID" value="RID86815.1"/>
    <property type="molecule type" value="Genomic_DNA"/>
</dbReference>
<evidence type="ECO:0000313" key="1">
    <source>
        <dbReference type="EMBL" id="RID86815.1"/>
    </source>
</evidence>
<organism evidence="1 2">
    <name type="scientific">Mesobacillus zeae</name>
    <dbReference type="NCBI Taxonomy" id="1917180"/>
    <lineage>
        <taxon>Bacteria</taxon>
        <taxon>Bacillati</taxon>
        <taxon>Bacillota</taxon>
        <taxon>Bacilli</taxon>
        <taxon>Bacillales</taxon>
        <taxon>Bacillaceae</taxon>
        <taxon>Mesobacillus</taxon>
    </lineage>
</organism>
<sequence length="117" mass="13092">MRKYIEFTVDIKPFQAVQLLLENRDLKASLVFEDYKIAGVDEKEISILVFEKFYLRNSSTATLTVIADNFSGVPIVKCISAGNGQGILDMDLGAGKSFLKPVRKILEPHIIEITQES</sequence>
<dbReference type="OrthoDB" id="4774735at2"/>
<dbReference type="Proteomes" id="UP000265816">
    <property type="component" value="Unassembled WGS sequence"/>
</dbReference>
<gene>
    <name evidence="1" type="ORF">D1970_06050</name>
</gene>
<dbReference type="InterPro" id="IPR046117">
    <property type="entry name" value="DUF6054"/>
</dbReference>
<accession>A0A398BA00</accession>
<dbReference type="Pfam" id="PF19524">
    <property type="entry name" value="DUF6054"/>
    <property type="match status" value="1"/>
</dbReference>
<dbReference type="RefSeq" id="WP_119111995.1">
    <property type="nucleotide sequence ID" value="NZ_CBCSEO010000006.1"/>
</dbReference>
<reference evidence="1 2" key="1">
    <citation type="submission" date="2018-08" db="EMBL/GenBank/DDBJ databases">
        <title>Bacillus jemisoniae sp. nov., Bacillus chryseoplanitiae sp. nov., Bacillus resnikiae sp. nov., and Bacillus frankliniae sp. nov., isolated from Viking spacecraft and associated surfaces.</title>
        <authorList>
            <person name="Seuylemezian A."/>
            <person name="Vaishampayan P."/>
        </authorList>
    </citation>
    <scope>NUCLEOTIDE SEQUENCE [LARGE SCALE GENOMIC DNA]</scope>
    <source>
        <strain evidence="1 2">JJ-247</strain>
    </source>
</reference>
<keyword evidence="2" id="KW-1185">Reference proteome</keyword>
<evidence type="ECO:0000313" key="2">
    <source>
        <dbReference type="Proteomes" id="UP000265816"/>
    </source>
</evidence>
<comment type="caution">
    <text evidence="1">The sequence shown here is derived from an EMBL/GenBank/DDBJ whole genome shotgun (WGS) entry which is preliminary data.</text>
</comment>
<dbReference type="AlphaFoldDB" id="A0A398BA00"/>
<name>A0A398BA00_9BACI</name>
<proteinExistence type="predicted"/>